<gene>
    <name evidence="1" type="ORF">ACFQB0_00470</name>
</gene>
<evidence type="ECO:0000313" key="2">
    <source>
        <dbReference type="Proteomes" id="UP001596306"/>
    </source>
</evidence>
<protein>
    <submittedName>
        <fullName evidence="1">Uncharacterized protein</fullName>
    </submittedName>
</protein>
<organism evidence="1 2">
    <name type="scientific">Luethyella okanaganae</name>
    <dbReference type="NCBI Taxonomy" id="69372"/>
    <lineage>
        <taxon>Bacteria</taxon>
        <taxon>Bacillati</taxon>
        <taxon>Actinomycetota</taxon>
        <taxon>Actinomycetes</taxon>
        <taxon>Micrococcales</taxon>
        <taxon>Microbacteriaceae</taxon>
        <taxon>Luethyella</taxon>
    </lineage>
</organism>
<dbReference type="EMBL" id="JBHSTP010000001">
    <property type="protein sequence ID" value="MFC6354588.1"/>
    <property type="molecule type" value="Genomic_DNA"/>
</dbReference>
<dbReference type="RefSeq" id="WP_386726188.1">
    <property type="nucleotide sequence ID" value="NZ_JBHSTP010000001.1"/>
</dbReference>
<dbReference type="Proteomes" id="UP001596306">
    <property type="component" value="Unassembled WGS sequence"/>
</dbReference>
<comment type="caution">
    <text evidence="1">The sequence shown here is derived from an EMBL/GenBank/DDBJ whole genome shotgun (WGS) entry which is preliminary data.</text>
</comment>
<sequence>MGIRGTGGSTAGLSKITVYFGGYSSSTWSGSLHVNGPRSYGAGKFMVFWNGGQNGECAGQSHGSALNVGAPATSPQPADRLYGRIREPGVVLLPAAERNSLTTASIRSCIGPWG</sequence>
<accession>A0ABW1VA39</accession>
<proteinExistence type="predicted"/>
<evidence type="ECO:0000313" key="1">
    <source>
        <dbReference type="EMBL" id="MFC6354588.1"/>
    </source>
</evidence>
<keyword evidence="2" id="KW-1185">Reference proteome</keyword>
<name>A0ABW1VA39_9MICO</name>
<reference evidence="2" key="1">
    <citation type="journal article" date="2019" name="Int. J. Syst. Evol. Microbiol.">
        <title>The Global Catalogue of Microorganisms (GCM) 10K type strain sequencing project: providing services to taxonomists for standard genome sequencing and annotation.</title>
        <authorList>
            <consortium name="The Broad Institute Genomics Platform"/>
            <consortium name="The Broad Institute Genome Sequencing Center for Infectious Disease"/>
            <person name="Wu L."/>
            <person name="Ma J."/>
        </authorList>
    </citation>
    <scope>NUCLEOTIDE SEQUENCE [LARGE SCALE GENOMIC DNA]</scope>
    <source>
        <strain evidence="2">CCUG 43304</strain>
    </source>
</reference>